<name>A0A2T6BYV2_9BACL</name>
<evidence type="ECO:0000313" key="3">
    <source>
        <dbReference type="EMBL" id="PTX61242.1"/>
    </source>
</evidence>
<keyword evidence="1 3" id="KW-0489">Methyltransferase</keyword>
<keyword evidence="2 3" id="KW-0808">Transferase</keyword>
<evidence type="ECO:0000256" key="1">
    <source>
        <dbReference type="ARBA" id="ARBA00022603"/>
    </source>
</evidence>
<proteinExistence type="predicted"/>
<keyword evidence="4" id="KW-1185">Reference proteome</keyword>
<dbReference type="GO" id="GO:0031167">
    <property type="term" value="P:rRNA methylation"/>
    <property type="evidence" value="ECO:0007669"/>
    <property type="project" value="InterPro"/>
</dbReference>
<gene>
    <name evidence="3" type="ORF">C8P63_10737</name>
</gene>
<dbReference type="InterPro" id="IPR004398">
    <property type="entry name" value="RNA_MeTrfase_RsmD"/>
</dbReference>
<dbReference type="InterPro" id="IPR029063">
    <property type="entry name" value="SAM-dependent_MTases_sf"/>
</dbReference>
<dbReference type="PIRSF" id="PIRSF004553">
    <property type="entry name" value="CHP00095"/>
    <property type="match status" value="1"/>
</dbReference>
<dbReference type="PANTHER" id="PTHR43542:SF1">
    <property type="entry name" value="METHYLTRANSFERASE"/>
    <property type="match status" value="1"/>
</dbReference>
<protein>
    <submittedName>
        <fullName evidence="3">16S rRNA (Guanine(966)-N(2))-methyltransferase RsmD</fullName>
    </submittedName>
</protein>
<dbReference type="AlphaFoldDB" id="A0A2T6BYV2"/>
<dbReference type="Proteomes" id="UP000244240">
    <property type="component" value="Unassembled WGS sequence"/>
</dbReference>
<evidence type="ECO:0000256" key="2">
    <source>
        <dbReference type="ARBA" id="ARBA00022679"/>
    </source>
</evidence>
<dbReference type="SUPFAM" id="SSF53335">
    <property type="entry name" value="S-adenosyl-L-methionine-dependent methyltransferases"/>
    <property type="match status" value="1"/>
</dbReference>
<accession>A0A2T6BYV2</accession>
<dbReference type="EMBL" id="QBKR01000007">
    <property type="protein sequence ID" value="PTX61242.1"/>
    <property type="molecule type" value="Genomic_DNA"/>
</dbReference>
<comment type="caution">
    <text evidence="3">The sequence shown here is derived from an EMBL/GenBank/DDBJ whole genome shotgun (WGS) entry which is preliminary data.</text>
</comment>
<dbReference type="PANTHER" id="PTHR43542">
    <property type="entry name" value="METHYLTRANSFERASE"/>
    <property type="match status" value="1"/>
</dbReference>
<dbReference type="CDD" id="cd02440">
    <property type="entry name" value="AdoMet_MTases"/>
    <property type="match status" value="1"/>
</dbReference>
<dbReference type="Pfam" id="PF03602">
    <property type="entry name" value="Cons_hypoth95"/>
    <property type="match status" value="1"/>
</dbReference>
<reference evidence="3 4" key="1">
    <citation type="submission" date="2018-04" db="EMBL/GenBank/DDBJ databases">
        <title>Genomic Encyclopedia of Archaeal and Bacterial Type Strains, Phase II (KMG-II): from individual species to whole genera.</title>
        <authorList>
            <person name="Goeker M."/>
        </authorList>
    </citation>
    <scope>NUCLEOTIDE SEQUENCE [LARGE SCALE GENOMIC DNA]</scope>
    <source>
        <strain evidence="3 4">DSM 45787</strain>
    </source>
</reference>
<dbReference type="Gene3D" id="3.40.50.150">
    <property type="entry name" value="Vaccinia Virus protein VP39"/>
    <property type="match status" value="1"/>
</dbReference>
<organism evidence="3 4">
    <name type="scientific">Melghirimyces profundicolus</name>
    <dbReference type="NCBI Taxonomy" id="1242148"/>
    <lineage>
        <taxon>Bacteria</taxon>
        <taxon>Bacillati</taxon>
        <taxon>Bacillota</taxon>
        <taxon>Bacilli</taxon>
        <taxon>Bacillales</taxon>
        <taxon>Thermoactinomycetaceae</taxon>
        <taxon>Melghirimyces</taxon>
    </lineage>
</organism>
<evidence type="ECO:0000313" key="4">
    <source>
        <dbReference type="Proteomes" id="UP000244240"/>
    </source>
</evidence>
<dbReference type="NCBIfam" id="TIGR00095">
    <property type="entry name" value="16S rRNA (guanine(966)-N(2))-methyltransferase RsmD"/>
    <property type="match status" value="1"/>
</dbReference>
<sequence length="203" mass="22578">MFSNRTAGVDMRIIAGEARGVRLRSVPGLEVRPTTDRIKESLFQIIGPWFDGGLVLDLFAGTGSLGLEALSRGAERAVFTDRSRASVETIRHNLKAAGMEGRAEVYRRDARAALRTLARRKKTFRYIFLDPPYKEAILPGVLQAIAENDLLEPEGIIVAEHGVDRELEPVYRRLVRVRNLVYGDTVIDLYTLLPENPTGGGNF</sequence>
<dbReference type="GO" id="GO:0008168">
    <property type="term" value="F:methyltransferase activity"/>
    <property type="evidence" value="ECO:0007669"/>
    <property type="project" value="UniProtKB-KW"/>
</dbReference>